<feature type="domain" description="VWFD" evidence="1">
    <location>
        <begin position="1"/>
        <end position="107"/>
    </location>
</feature>
<sequence>QIKYKDKTGSLQQASLDKVTNLGDGMFIWAVKDGGIRVHSKNGISVEFREDYILVWLPESLSREAHGICGTYTSHKRDDLVSRNTGRTTDDLTDFFDSWKDGECRENNIHSK</sequence>
<proteinExistence type="predicted"/>
<evidence type="ECO:0000259" key="1">
    <source>
        <dbReference type="PROSITE" id="PS51233"/>
    </source>
</evidence>
<name>A0AAV2QAV8_MEGNR</name>
<comment type="caution">
    <text evidence="2">The sequence shown here is derived from an EMBL/GenBank/DDBJ whole genome shotgun (WGS) entry which is preliminary data.</text>
</comment>
<dbReference type="PROSITE" id="PS51233">
    <property type="entry name" value="VWFD"/>
    <property type="match status" value="1"/>
</dbReference>
<accession>A0AAV2QAV8</accession>
<organism evidence="2 3">
    <name type="scientific">Meganyctiphanes norvegica</name>
    <name type="common">Northern krill</name>
    <name type="synonym">Thysanopoda norvegica</name>
    <dbReference type="NCBI Taxonomy" id="48144"/>
    <lineage>
        <taxon>Eukaryota</taxon>
        <taxon>Metazoa</taxon>
        <taxon>Ecdysozoa</taxon>
        <taxon>Arthropoda</taxon>
        <taxon>Crustacea</taxon>
        <taxon>Multicrustacea</taxon>
        <taxon>Malacostraca</taxon>
        <taxon>Eumalacostraca</taxon>
        <taxon>Eucarida</taxon>
        <taxon>Euphausiacea</taxon>
        <taxon>Euphausiidae</taxon>
        <taxon>Meganyctiphanes</taxon>
    </lineage>
</organism>
<gene>
    <name evidence="2" type="ORF">MNOR_LOCUS9415</name>
</gene>
<feature type="non-terminal residue" evidence="2">
    <location>
        <position position="1"/>
    </location>
</feature>
<keyword evidence="3" id="KW-1185">Reference proteome</keyword>
<dbReference type="EMBL" id="CAXKWB010004547">
    <property type="protein sequence ID" value="CAL4074117.1"/>
    <property type="molecule type" value="Genomic_DNA"/>
</dbReference>
<protein>
    <recommendedName>
        <fullName evidence="1">VWFD domain-containing protein</fullName>
    </recommendedName>
</protein>
<dbReference type="Proteomes" id="UP001497623">
    <property type="component" value="Unassembled WGS sequence"/>
</dbReference>
<evidence type="ECO:0000313" key="3">
    <source>
        <dbReference type="Proteomes" id="UP001497623"/>
    </source>
</evidence>
<dbReference type="AlphaFoldDB" id="A0AAV2QAV8"/>
<evidence type="ECO:0000313" key="2">
    <source>
        <dbReference type="EMBL" id="CAL4074117.1"/>
    </source>
</evidence>
<feature type="non-terminal residue" evidence="2">
    <location>
        <position position="112"/>
    </location>
</feature>
<dbReference type="InterPro" id="IPR001846">
    <property type="entry name" value="VWF_type-D"/>
</dbReference>
<reference evidence="2 3" key="1">
    <citation type="submission" date="2024-05" db="EMBL/GenBank/DDBJ databases">
        <authorList>
            <person name="Wallberg A."/>
        </authorList>
    </citation>
    <scope>NUCLEOTIDE SEQUENCE [LARGE SCALE GENOMIC DNA]</scope>
</reference>